<dbReference type="EMBL" id="JBHTGP010000003">
    <property type="protein sequence ID" value="MFD0683931.1"/>
    <property type="molecule type" value="Genomic_DNA"/>
</dbReference>
<accession>A0ABW2XBT1</accession>
<dbReference type="RefSeq" id="WP_131757479.1">
    <property type="nucleotide sequence ID" value="NZ_CAACUY010000032.1"/>
</dbReference>
<dbReference type="SUPFAM" id="SSF48498">
    <property type="entry name" value="Tetracyclin repressor-like, C-terminal domain"/>
    <property type="match status" value="1"/>
</dbReference>
<comment type="caution">
    <text evidence="6">The sequence shown here is derived from an EMBL/GenBank/DDBJ whole genome shotgun (WGS) entry which is preliminary data.</text>
</comment>
<feature type="DNA-binding region" description="H-T-H motif" evidence="4">
    <location>
        <begin position="30"/>
        <end position="49"/>
    </location>
</feature>
<reference evidence="7" key="1">
    <citation type="journal article" date="2019" name="Int. J. Syst. Evol. Microbiol.">
        <title>The Global Catalogue of Microorganisms (GCM) 10K type strain sequencing project: providing services to taxonomists for standard genome sequencing and annotation.</title>
        <authorList>
            <consortium name="The Broad Institute Genomics Platform"/>
            <consortium name="The Broad Institute Genome Sequencing Center for Infectious Disease"/>
            <person name="Wu L."/>
            <person name="Ma J."/>
        </authorList>
    </citation>
    <scope>NUCLEOTIDE SEQUENCE [LARGE SCALE GENOMIC DNA]</scope>
    <source>
        <strain evidence="7">JCM 9371</strain>
    </source>
</reference>
<evidence type="ECO:0000313" key="7">
    <source>
        <dbReference type="Proteomes" id="UP001597063"/>
    </source>
</evidence>
<keyword evidence="1" id="KW-0805">Transcription regulation</keyword>
<evidence type="ECO:0000313" key="6">
    <source>
        <dbReference type="EMBL" id="MFD0683931.1"/>
    </source>
</evidence>
<dbReference type="PRINTS" id="PR00455">
    <property type="entry name" value="HTHTETR"/>
</dbReference>
<protein>
    <submittedName>
        <fullName evidence="6">TetR/AcrR family transcriptional regulator</fullName>
    </submittedName>
</protein>
<dbReference type="PANTHER" id="PTHR47506">
    <property type="entry name" value="TRANSCRIPTIONAL REGULATORY PROTEIN"/>
    <property type="match status" value="1"/>
</dbReference>
<evidence type="ECO:0000256" key="1">
    <source>
        <dbReference type="ARBA" id="ARBA00023015"/>
    </source>
</evidence>
<dbReference type="Gene3D" id="1.10.357.10">
    <property type="entry name" value="Tetracycline Repressor, domain 2"/>
    <property type="match status" value="1"/>
</dbReference>
<evidence type="ECO:0000259" key="5">
    <source>
        <dbReference type="PROSITE" id="PS50977"/>
    </source>
</evidence>
<dbReference type="Proteomes" id="UP001597063">
    <property type="component" value="Unassembled WGS sequence"/>
</dbReference>
<evidence type="ECO:0000256" key="4">
    <source>
        <dbReference type="PROSITE-ProRule" id="PRU00335"/>
    </source>
</evidence>
<dbReference type="SUPFAM" id="SSF46689">
    <property type="entry name" value="Homeodomain-like"/>
    <property type="match status" value="1"/>
</dbReference>
<feature type="domain" description="HTH tetR-type" evidence="5">
    <location>
        <begin position="7"/>
        <end position="67"/>
    </location>
</feature>
<dbReference type="InterPro" id="IPR009057">
    <property type="entry name" value="Homeodomain-like_sf"/>
</dbReference>
<organism evidence="6 7">
    <name type="scientific">Actinomadura fibrosa</name>
    <dbReference type="NCBI Taxonomy" id="111802"/>
    <lineage>
        <taxon>Bacteria</taxon>
        <taxon>Bacillati</taxon>
        <taxon>Actinomycetota</taxon>
        <taxon>Actinomycetes</taxon>
        <taxon>Streptosporangiales</taxon>
        <taxon>Thermomonosporaceae</taxon>
        <taxon>Actinomadura</taxon>
    </lineage>
</organism>
<gene>
    <name evidence="6" type="ORF">ACFQZM_05440</name>
</gene>
<dbReference type="Pfam" id="PF00440">
    <property type="entry name" value="TetR_N"/>
    <property type="match status" value="1"/>
</dbReference>
<evidence type="ECO:0000256" key="2">
    <source>
        <dbReference type="ARBA" id="ARBA00023125"/>
    </source>
</evidence>
<keyword evidence="2 4" id="KW-0238">DNA-binding</keyword>
<proteinExistence type="predicted"/>
<dbReference type="PANTHER" id="PTHR47506:SF1">
    <property type="entry name" value="HTH-TYPE TRANSCRIPTIONAL REGULATOR YJDC"/>
    <property type="match status" value="1"/>
</dbReference>
<dbReference type="InterPro" id="IPR036271">
    <property type="entry name" value="Tet_transcr_reg_TetR-rel_C_sf"/>
</dbReference>
<keyword evidence="3" id="KW-0804">Transcription</keyword>
<dbReference type="PROSITE" id="PS50977">
    <property type="entry name" value="HTH_TETR_2"/>
    <property type="match status" value="1"/>
</dbReference>
<sequence length="190" mass="20366">MPTRTREPARDRILRTATDLFYAYGIRGVGIDRIIADSGVAKATLYANFKSKDDLVLTFLRQADEKWRRMLREAAAAAGDDPREQLVGLFDAIGAAGGEGGRYRGCVFINVASESLPDTPVHEATVEHKRAVREWVAELAAAAGAVDPAMLARELTLVLDGAMSAAALESIAEAVPAARLAARALVERSC</sequence>
<evidence type="ECO:0000256" key="3">
    <source>
        <dbReference type="ARBA" id="ARBA00023163"/>
    </source>
</evidence>
<name>A0ABW2XBT1_9ACTN</name>
<dbReference type="InterPro" id="IPR001647">
    <property type="entry name" value="HTH_TetR"/>
</dbReference>
<keyword evidence="7" id="KW-1185">Reference proteome</keyword>